<proteinExistence type="predicted"/>
<dbReference type="EMBL" id="KK121367">
    <property type="protein sequence ID" value="KFM80331.1"/>
    <property type="molecule type" value="Genomic_DNA"/>
</dbReference>
<gene>
    <name evidence="1" type="ORF">X975_25296</name>
</gene>
<protein>
    <submittedName>
        <fullName evidence="1">Pre-mRNA-processing factor 6</fullName>
    </submittedName>
</protein>
<dbReference type="AlphaFoldDB" id="A0A087USJ2"/>
<dbReference type="Proteomes" id="UP000054359">
    <property type="component" value="Unassembled WGS sequence"/>
</dbReference>
<accession>A0A087USJ2</accession>
<feature type="non-terminal residue" evidence="1">
    <location>
        <position position="47"/>
    </location>
</feature>
<evidence type="ECO:0000313" key="2">
    <source>
        <dbReference type="Proteomes" id="UP000054359"/>
    </source>
</evidence>
<sequence>KKSIWLRAAYFEKNHGTRESLEAVLQRAVAHCPKAEVLWLMGAKSKW</sequence>
<dbReference type="STRING" id="407821.A0A087USJ2"/>
<keyword evidence="2" id="KW-1185">Reference proteome</keyword>
<name>A0A087USJ2_STEMI</name>
<reference evidence="1 2" key="1">
    <citation type="submission" date="2013-11" db="EMBL/GenBank/DDBJ databases">
        <title>Genome sequencing of Stegodyphus mimosarum.</title>
        <authorList>
            <person name="Bechsgaard J."/>
        </authorList>
    </citation>
    <scope>NUCLEOTIDE SEQUENCE [LARGE SCALE GENOMIC DNA]</scope>
</reference>
<organism evidence="1 2">
    <name type="scientific">Stegodyphus mimosarum</name>
    <name type="common">African social velvet spider</name>
    <dbReference type="NCBI Taxonomy" id="407821"/>
    <lineage>
        <taxon>Eukaryota</taxon>
        <taxon>Metazoa</taxon>
        <taxon>Ecdysozoa</taxon>
        <taxon>Arthropoda</taxon>
        <taxon>Chelicerata</taxon>
        <taxon>Arachnida</taxon>
        <taxon>Araneae</taxon>
        <taxon>Araneomorphae</taxon>
        <taxon>Entelegynae</taxon>
        <taxon>Eresoidea</taxon>
        <taxon>Eresidae</taxon>
        <taxon>Stegodyphus</taxon>
    </lineage>
</organism>
<evidence type="ECO:0000313" key="1">
    <source>
        <dbReference type="EMBL" id="KFM80331.1"/>
    </source>
</evidence>
<dbReference type="Pfam" id="PF13428">
    <property type="entry name" value="TPR_14"/>
    <property type="match status" value="1"/>
</dbReference>
<dbReference type="Gene3D" id="1.25.40.10">
    <property type="entry name" value="Tetratricopeptide repeat domain"/>
    <property type="match status" value="1"/>
</dbReference>
<dbReference type="OrthoDB" id="440128at2759"/>
<feature type="non-terminal residue" evidence="1">
    <location>
        <position position="1"/>
    </location>
</feature>
<dbReference type="InterPro" id="IPR011990">
    <property type="entry name" value="TPR-like_helical_dom_sf"/>
</dbReference>